<feature type="compositionally biased region" description="Polar residues" evidence="6">
    <location>
        <begin position="669"/>
        <end position="686"/>
    </location>
</feature>
<feature type="transmembrane region" description="Helical" evidence="7">
    <location>
        <begin position="210"/>
        <end position="236"/>
    </location>
</feature>
<feature type="compositionally biased region" description="Low complexity" evidence="6">
    <location>
        <begin position="1"/>
        <end position="30"/>
    </location>
</feature>
<dbReference type="PANTHER" id="PTHR17920:SF3">
    <property type="entry name" value="TRANSMEMBRANE AND COILED-COIL DOMAIN-CONTAINING PROTEIN 4"/>
    <property type="match status" value="1"/>
</dbReference>
<feature type="region of interest" description="Disordered" evidence="6">
    <location>
        <begin position="571"/>
        <end position="617"/>
    </location>
</feature>
<evidence type="ECO:0000256" key="3">
    <source>
        <dbReference type="ARBA" id="ARBA00022692"/>
    </source>
</evidence>
<feature type="compositionally biased region" description="Polar residues" evidence="6">
    <location>
        <begin position="585"/>
        <end position="607"/>
    </location>
</feature>
<reference evidence="9 10" key="1">
    <citation type="submission" date="2025-08" db="UniProtKB">
        <authorList>
            <consortium name="RefSeq"/>
        </authorList>
    </citation>
    <scope>IDENTIFICATION</scope>
</reference>
<feature type="compositionally biased region" description="Polar residues" evidence="6">
    <location>
        <begin position="714"/>
        <end position="732"/>
    </location>
</feature>
<accession>A0A6P7THS0</accession>
<evidence type="ECO:0000256" key="4">
    <source>
        <dbReference type="ARBA" id="ARBA00022989"/>
    </source>
</evidence>
<evidence type="ECO:0000313" key="10">
    <source>
        <dbReference type="RefSeq" id="XP_029651125.1"/>
    </source>
</evidence>
<keyword evidence="4 7" id="KW-1133">Transmembrane helix</keyword>
<dbReference type="RefSeq" id="XP_029651124.1">
    <property type="nucleotide sequence ID" value="XM_029795264.2"/>
</dbReference>
<dbReference type="InterPro" id="IPR007941">
    <property type="entry name" value="DUF726"/>
</dbReference>
<dbReference type="Pfam" id="PF05277">
    <property type="entry name" value="DUF726"/>
    <property type="match status" value="1"/>
</dbReference>
<feature type="region of interest" description="Disordered" evidence="6">
    <location>
        <begin position="1"/>
        <end position="41"/>
    </location>
</feature>
<comment type="subcellular location">
    <subcellularLocation>
        <location evidence="1">Membrane</location>
        <topology evidence="1">Multi-pass membrane protein</topology>
    </subcellularLocation>
</comment>
<gene>
    <name evidence="9 10" type="primary">LOC115224380</name>
</gene>
<dbReference type="AlphaFoldDB" id="A0A6P7THS0"/>
<evidence type="ECO:0000256" key="1">
    <source>
        <dbReference type="ARBA" id="ARBA00004141"/>
    </source>
</evidence>
<evidence type="ECO:0000256" key="6">
    <source>
        <dbReference type="SAM" id="MobiDB-lite"/>
    </source>
</evidence>
<evidence type="ECO:0000256" key="2">
    <source>
        <dbReference type="ARBA" id="ARBA00009824"/>
    </source>
</evidence>
<dbReference type="KEGG" id="osn:115224380"/>
<dbReference type="SUPFAM" id="SSF53474">
    <property type="entry name" value="alpha/beta-Hydrolases"/>
    <property type="match status" value="1"/>
</dbReference>
<organism evidence="8 9">
    <name type="scientific">Octopus sinensis</name>
    <name type="common">East Asian common octopus</name>
    <dbReference type="NCBI Taxonomy" id="2607531"/>
    <lineage>
        <taxon>Eukaryota</taxon>
        <taxon>Metazoa</taxon>
        <taxon>Spiralia</taxon>
        <taxon>Lophotrochozoa</taxon>
        <taxon>Mollusca</taxon>
        <taxon>Cephalopoda</taxon>
        <taxon>Coleoidea</taxon>
        <taxon>Octopodiformes</taxon>
        <taxon>Octopoda</taxon>
        <taxon>Incirrata</taxon>
        <taxon>Octopodidae</taxon>
        <taxon>Octopus</taxon>
    </lineage>
</organism>
<dbReference type="RefSeq" id="XP_029651125.1">
    <property type="nucleotide sequence ID" value="XM_029795265.2"/>
</dbReference>
<keyword evidence="5 7" id="KW-0472">Membrane</keyword>
<feature type="region of interest" description="Disordered" evidence="6">
    <location>
        <begin position="656"/>
        <end position="732"/>
    </location>
</feature>
<evidence type="ECO:0000256" key="7">
    <source>
        <dbReference type="SAM" id="Phobius"/>
    </source>
</evidence>
<dbReference type="Proteomes" id="UP000515154">
    <property type="component" value="Linkage group LG25"/>
</dbReference>
<evidence type="ECO:0000313" key="8">
    <source>
        <dbReference type="Proteomes" id="UP000515154"/>
    </source>
</evidence>
<keyword evidence="3 7" id="KW-0812">Transmembrane</keyword>
<protein>
    <submittedName>
        <fullName evidence="9 10">Transmembrane and coiled-coil domain-containing protein 4 isoform X1</fullName>
    </submittedName>
</protein>
<comment type="similarity">
    <text evidence="2">Belongs to the TMCO4 family.</text>
</comment>
<keyword evidence="8" id="KW-1185">Reference proteome</keyword>
<name>A0A6P7THS0_9MOLL</name>
<evidence type="ECO:0000256" key="5">
    <source>
        <dbReference type="ARBA" id="ARBA00023136"/>
    </source>
</evidence>
<proteinExistence type="inferred from homology"/>
<dbReference type="InterPro" id="IPR029058">
    <property type="entry name" value="AB_hydrolase_fold"/>
</dbReference>
<feature type="transmembrane region" description="Helical" evidence="7">
    <location>
        <begin position="242"/>
        <end position="269"/>
    </location>
</feature>
<dbReference type="GO" id="GO:0016020">
    <property type="term" value="C:membrane"/>
    <property type="evidence" value="ECO:0007669"/>
    <property type="project" value="UniProtKB-SubCell"/>
</dbReference>
<sequence>MATSTEASSTEASPTETTSNEASSTEASSTKDVPNADPGEDLKAKPVTCTLKQMTDAGQFSYSSICALGLKVLFDDKWHQSYKNDVLTKIFNYFDQPKQVRVNIKAFLEGHGSDEVDPYIEVLLREEVLKDSLLPLVVELIPLLINNGRYDARSRVLAKHLAWLFRINWDDIIDFEKTYSEQLKTDAYRVSQEEAEEKSKRARNNKFKRVALISLATVGGGTLIGLTGGLAAPLVAAGAGAIIGGAGAAALATTTGLAVISSLFGVAGAGLTGYKMRRRVGAVEEFVFEPLVPGLRLQAENMGKQLHITIAVNGWLNSTLEDYKEPWQTLNESLEQYSLRWESRYLLELGKAFDYIVGMAIGVATQEVLKYTILSGLLAAITWPRSLVSAAGVIDNPWSVCLRRSKEVGKQLAEVLLAREQGCRPVSLIGYSLGARVIYCCLEELSKRKGCEGIVEDVILLGAPVSARSSNWEQLQRVVSGKLINGYCRADWLLKFLYRSSSMQFQIAGLMPVKLTHHCMHNIDLSDVVKGHLDYMKKLDNVLKVVGIRTKQLSPLSSSVSSLASLCSAREKGSSSNPDEAEPVNSKNPSTSSSLLFDTRSPNNPTSDLDLDPDPDLEEYDSFNLHTCSDLDLISEYSLTCDSVTAETTALDSLKLTSPTDDLDEDSKNSSSVPTKSENGAISPASSYALIDGDADDNDDGDGRPNDTLVADPTTESFGDSASDSGNWDNSE</sequence>
<evidence type="ECO:0000313" key="9">
    <source>
        <dbReference type="RefSeq" id="XP_029651124.1"/>
    </source>
</evidence>
<dbReference type="PANTHER" id="PTHR17920">
    <property type="entry name" value="TRANSMEMBRANE AND COILED-COIL DOMAIN-CONTAINING PROTEIN 4 TMCO4"/>
    <property type="match status" value="1"/>
</dbReference>